<dbReference type="EMBL" id="BJYJ01000004">
    <property type="protein sequence ID" value="GEN75638.1"/>
    <property type="molecule type" value="Genomic_DNA"/>
</dbReference>
<dbReference type="SUPFAM" id="SSF56436">
    <property type="entry name" value="C-type lectin-like"/>
    <property type="match status" value="1"/>
</dbReference>
<dbReference type="CDD" id="cd00037">
    <property type="entry name" value="CLECT"/>
    <property type="match status" value="1"/>
</dbReference>
<organism evidence="3 4">
    <name type="scientific">Chryseobacterium hagamense</name>
    <dbReference type="NCBI Taxonomy" id="395935"/>
    <lineage>
        <taxon>Bacteria</taxon>
        <taxon>Pseudomonadati</taxon>
        <taxon>Bacteroidota</taxon>
        <taxon>Flavobacteriia</taxon>
        <taxon>Flavobacteriales</taxon>
        <taxon>Weeksellaceae</taxon>
        <taxon>Chryseobacterium group</taxon>
        <taxon>Chryseobacterium</taxon>
    </lineage>
</organism>
<protein>
    <recommendedName>
        <fullName evidence="2">C-type lectin domain-containing protein</fullName>
    </recommendedName>
</protein>
<feature type="signal peptide" evidence="1">
    <location>
        <begin position="1"/>
        <end position="19"/>
    </location>
</feature>
<feature type="chain" id="PRO_5022119661" description="C-type lectin domain-containing protein" evidence="1">
    <location>
        <begin position="20"/>
        <end position="318"/>
    </location>
</feature>
<gene>
    <name evidence="3" type="ORF">CHA01nite_13780</name>
</gene>
<dbReference type="Proteomes" id="UP000321863">
    <property type="component" value="Unassembled WGS sequence"/>
</dbReference>
<evidence type="ECO:0000313" key="3">
    <source>
        <dbReference type="EMBL" id="GEN75638.1"/>
    </source>
</evidence>
<evidence type="ECO:0000256" key="1">
    <source>
        <dbReference type="SAM" id="SignalP"/>
    </source>
</evidence>
<evidence type="ECO:0000313" key="4">
    <source>
        <dbReference type="Proteomes" id="UP000321863"/>
    </source>
</evidence>
<sequence>MKKKLLTMASLTLSVAIYSQVGINNQNPKATLDVTAKNTDGTSPEGVIAPRLTGDQILSADSRYTAAQIGVIVYATSTPTTSSAKTVNITAPGYYYFDGSVWNGMGAQSTTTTLSISTVIDPNILGYVPSTTATAATNAPATLTVNGVTCTRTGTAIYNGHSYAAYAASAAGVSWYNAYNAAKNMGAYLATFTNDAEWQYVETNLLNATAFNTQYAWIGFAKFSWFAGAALTPDPEEKWITGEQPLHDYSAGGTSAVRKSNWFGSGEPNNAGGSEGFVQTLKKNDASKTYNGYTSTHLWNDVVANTTNVSGFIVEFQQ</sequence>
<evidence type="ECO:0000259" key="2">
    <source>
        <dbReference type="PROSITE" id="PS50041"/>
    </source>
</evidence>
<reference evidence="3 4" key="1">
    <citation type="submission" date="2019-07" db="EMBL/GenBank/DDBJ databases">
        <title>Whole genome shotgun sequence of Chryseobacterium hagamense NBRC 105253.</title>
        <authorList>
            <person name="Hosoyama A."/>
            <person name="Uohara A."/>
            <person name="Ohji S."/>
            <person name="Ichikawa N."/>
        </authorList>
    </citation>
    <scope>NUCLEOTIDE SEQUENCE [LARGE SCALE GENOMIC DNA]</scope>
    <source>
        <strain evidence="3 4">NBRC 105253</strain>
    </source>
</reference>
<accession>A0A511YKB3</accession>
<feature type="domain" description="C-type lectin" evidence="2">
    <location>
        <begin position="158"/>
        <end position="301"/>
    </location>
</feature>
<comment type="caution">
    <text evidence="3">The sequence shown here is derived from an EMBL/GenBank/DDBJ whole genome shotgun (WGS) entry which is preliminary data.</text>
</comment>
<proteinExistence type="predicted"/>
<dbReference type="RefSeq" id="WP_146940579.1">
    <property type="nucleotide sequence ID" value="NZ_BJYJ01000004.1"/>
</dbReference>
<dbReference type="InterPro" id="IPR001304">
    <property type="entry name" value="C-type_lectin-like"/>
</dbReference>
<keyword evidence="1" id="KW-0732">Signal</keyword>
<dbReference type="PROSITE" id="PS50041">
    <property type="entry name" value="C_TYPE_LECTIN_2"/>
    <property type="match status" value="1"/>
</dbReference>
<name>A0A511YKB3_9FLAO</name>
<dbReference type="OrthoDB" id="1242646at2"/>
<dbReference type="AlphaFoldDB" id="A0A511YKB3"/>
<keyword evidence="4" id="KW-1185">Reference proteome</keyword>
<dbReference type="InterPro" id="IPR016187">
    <property type="entry name" value="CTDL_fold"/>
</dbReference>
<dbReference type="Gene3D" id="3.10.100.10">
    <property type="entry name" value="Mannose-Binding Protein A, subunit A"/>
    <property type="match status" value="1"/>
</dbReference>
<dbReference type="InterPro" id="IPR016186">
    <property type="entry name" value="C-type_lectin-like/link_sf"/>
</dbReference>